<feature type="transmembrane region" description="Helical" evidence="8">
    <location>
        <begin position="76"/>
        <end position="103"/>
    </location>
</feature>
<keyword evidence="3 8" id="KW-0813">Transport</keyword>
<feature type="domain" description="Ammonium transporter AmtB-like" evidence="11">
    <location>
        <begin position="40"/>
        <end position="444"/>
    </location>
</feature>
<evidence type="ECO:0000256" key="5">
    <source>
        <dbReference type="ARBA" id="ARBA00022989"/>
    </source>
</evidence>
<feature type="transmembrane region" description="Helical" evidence="8">
    <location>
        <begin position="195"/>
        <end position="216"/>
    </location>
</feature>
<dbReference type="PRINTS" id="PR00342">
    <property type="entry name" value="RHESUSRHD"/>
</dbReference>
<evidence type="ECO:0000256" key="4">
    <source>
        <dbReference type="ARBA" id="ARBA00022692"/>
    </source>
</evidence>
<feature type="transmembrane region" description="Helical" evidence="8">
    <location>
        <begin position="159"/>
        <end position="183"/>
    </location>
</feature>
<evidence type="ECO:0000256" key="3">
    <source>
        <dbReference type="ARBA" id="ARBA00022448"/>
    </source>
</evidence>
<dbReference type="AlphaFoldDB" id="A0A6J4PMK4"/>
<dbReference type="SUPFAM" id="SSF111352">
    <property type="entry name" value="Ammonium transporter"/>
    <property type="match status" value="1"/>
</dbReference>
<dbReference type="InterPro" id="IPR001905">
    <property type="entry name" value="Ammonium_transpt"/>
</dbReference>
<evidence type="ECO:0000256" key="2">
    <source>
        <dbReference type="ARBA" id="ARBA00005887"/>
    </source>
</evidence>
<gene>
    <name evidence="12" type="ORF">AVDCRST_MAG55-1924</name>
</gene>
<evidence type="ECO:0000256" key="9">
    <source>
        <dbReference type="SAM" id="MobiDB-lite"/>
    </source>
</evidence>
<sequence>MRRLTILVLTTMMLVLAVPALAFAQDAPSTADLSLAMDTMWVVIAAVLVLFMQAGFAMLEVGFSRMKNVGSVVAKILVNLAIAALLFWAVGFAITFGTGNAIFGTQGWFLAVPAGQVNEVYAGLSWTQVPLSAKFLFQVAFCAVSLAIVWGTMLERTKFAVYVVFAVVFAGLLYPLVGHWIWGGGWLTELGMQDFAGSTVVHLSGAMAALAGTLLLGPRLGKYDDDGRPVNIPGHNMPLAVLGVLILWVGWYGFNPGSTMAASTQVADIALTTTLAAAAGVLGAMGMSYVYRRNIDVGMGGNGAIAALVAITAPCAFVAPWASIVIGFIAGVIMYATLVFVDKIGVDDPLGAIAAHGMGGIWGTLSCGLFTTPALAAVGEPGLFYGGGFYQLGIQALGIVACGGFVFLASLAVFAALKATIGIRVKPDQELDGLDIHEHGVFGYPDLVATDYQNGNGHNRSREPLKGATEGTA</sequence>
<feature type="transmembrane region" description="Helical" evidence="8">
    <location>
        <begin position="237"/>
        <end position="254"/>
    </location>
</feature>
<keyword evidence="10" id="KW-0732">Signal</keyword>
<dbReference type="GO" id="GO:0005886">
    <property type="term" value="C:plasma membrane"/>
    <property type="evidence" value="ECO:0007669"/>
    <property type="project" value="UniProtKB-SubCell"/>
</dbReference>
<keyword evidence="4 8" id="KW-0812">Transmembrane</keyword>
<evidence type="ECO:0000256" key="6">
    <source>
        <dbReference type="ARBA" id="ARBA00023136"/>
    </source>
</evidence>
<name>A0A6J4PMK4_9ACTN</name>
<protein>
    <recommendedName>
        <fullName evidence="8">Ammonium transporter</fullName>
    </recommendedName>
</protein>
<dbReference type="GO" id="GO:0008519">
    <property type="term" value="F:ammonium channel activity"/>
    <property type="evidence" value="ECO:0007669"/>
    <property type="project" value="InterPro"/>
</dbReference>
<feature type="transmembrane region" description="Helical" evidence="8">
    <location>
        <begin position="325"/>
        <end position="341"/>
    </location>
</feature>
<feature type="transmembrane region" description="Helical" evidence="8">
    <location>
        <begin position="353"/>
        <end position="376"/>
    </location>
</feature>
<dbReference type="EMBL" id="CADCUZ010000087">
    <property type="protein sequence ID" value="CAA9420102.1"/>
    <property type="molecule type" value="Genomic_DNA"/>
</dbReference>
<dbReference type="Gene3D" id="1.10.3430.10">
    <property type="entry name" value="Ammonium transporter AmtB like domains"/>
    <property type="match status" value="1"/>
</dbReference>
<evidence type="ECO:0000256" key="7">
    <source>
        <dbReference type="ARBA" id="ARBA00023177"/>
    </source>
</evidence>
<keyword evidence="7 8" id="KW-0924">Ammonia transport</keyword>
<feature type="transmembrane region" description="Helical" evidence="8">
    <location>
        <begin position="40"/>
        <end position="64"/>
    </location>
</feature>
<dbReference type="NCBIfam" id="TIGR00836">
    <property type="entry name" value="amt"/>
    <property type="match status" value="1"/>
</dbReference>
<dbReference type="PANTHER" id="PTHR11730">
    <property type="entry name" value="AMMONIUM TRANSPORTER"/>
    <property type="match status" value="1"/>
</dbReference>
<feature type="region of interest" description="Disordered" evidence="9">
    <location>
        <begin position="453"/>
        <end position="473"/>
    </location>
</feature>
<feature type="transmembrane region" description="Helical" evidence="8">
    <location>
        <begin position="135"/>
        <end position="152"/>
    </location>
</feature>
<dbReference type="InterPro" id="IPR002229">
    <property type="entry name" value="RhesusRHD"/>
</dbReference>
<feature type="transmembrane region" description="Helical" evidence="8">
    <location>
        <begin position="303"/>
        <end position="319"/>
    </location>
</feature>
<dbReference type="InterPro" id="IPR029020">
    <property type="entry name" value="Ammonium/urea_transptr"/>
</dbReference>
<feature type="transmembrane region" description="Helical" evidence="8">
    <location>
        <begin position="396"/>
        <end position="417"/>
    </location>
</feature>
<keyword evidence="5 8" id="KW-1133">Transmembrane helix</keyword>
<dbReference type="GO" id="GO:0097272">
    <property type="term" value="P:ammonium homeostasis"/>
    <property type="evidence" value="ECO:0007669"/>
    <property type="project" value="TreeGrafter"/>
</dbReference>
<evidence type="ECO:0000313" key="12">
    <source>
        <dbReference type="EMBL" id="CAA9420102.1"/>
    </source>
</evidence>
<evidence type="ECO:0000256" key="8">
    <source>
        <dbReference type="RuleBase" id="RU362002"/>
    </source>
</evidence>
<organism evidence="12">
    <name type="scientific">uncultured Rubrobacteraceae bacterium</name>
    <dbReference type="NCBI Taxonomy" id="349277"/>
    <lineage>
        <taxon>Bacteria</taxon>
        <taxon>Bacillati</taxon>
        <taxon>Actinomycetota</taxon>
        <taxon>Rubrobacteria</taxon>
        <taxon>Rubrobacterales</taxon>
        <taxon>Rubrobacteraceae</taxon>
        <taxon>environmental samples</taxon>
    </lineage>
</organism>
<evidence type="ECO:0000256" key="1">
    <source>
        <dbReference type="ARBA" id="ARBA00004141"/>
    </source>
</evidence>
<feature type="chain" id="PRO_5026777790" description="Ammonium transporter" evidence="10">
    <location>
        <begin position="25"/>
        <end position="473"/>
    </location>
</feature>
<dbReference type="PROSITE" id="PS01219">
    <property type="entry name" value="AMMONIUM_TRANSP"/>
    <property type="match status" value="1"/>
</dbReference>
<accession>A0A6J4PMK4</accession>
<feature type="transmembrane region" description="Helical" evidence="8">
    <location>
        <begin position="269"/>
        <end position="291"/>
    </location>
</feature>
<comment type="subcellular location">
    <subcellularLocation>
        <location evidence="8">Cell membrane</location>
        <topology evidence="8">Multi-pass membrane protein</topology>
    </subcellularLocation>
    <subcellularLocation>
        <location evidence="1">Membrane</location>
        <topology evidence="1">Multi-pass membrane protein</topology>
    </subcellularLocation>
</comment>
<evidence type="ECO:0000256" key="10">
    <source>
        <dbReference type="SAM" id="SignalP"/>
    </source>
</evidence>
<dbReference type="PANTHER" id="PTHR11730:SF89">
    <property type="entry name" value="AMMONIUM TRANSPORTER SLL0108-RELATED"/>
    <property type="match status" value="1"/>
</dbReference>
<dbReference type="InterPro" id="IPR024041">
    <property type="entry name" value="NH4_transpt_AmtB-like_dom"/>
</dbReference>
<evidence type="ECO:0000259" key="11">
    <source>
        <dbReference type="Pfam" id="PF00909"/>
    </source>
</evidence>
<keyword evidence="6 8" id="KW-0472">Membrane</keyword>
<dbReference type="Pfam" id="PF00909">
    <property type="entry name" value="Ammonium_transp"/>
    <property type="match status" value="1"/>
</dbReference>
<dbReference type="InterPro" id="IPR018047">
    <property type="entry name" value="Ammonium_transpt_CS"/>
</dbReference>
<comment type="similarity">
    <text evidence="2 8">Belongs to the ammonia transporter channel (TC 1.A.11.2) family.</text>
</comment>
<feature type="signal peptide" evidence="10">
    <location>
        <begin position="1"/>
        <end position="24"/>
    </location>
</feature>
<proteinExistence type="inferred from homology"/>
<reference evidence="12" key="1">
    <citation type="submission" date="2020-02" db="EMBL/GenBank/DDBJ databases">
        <authorList>
            <person name="Meier V. D."/>
        </authorList>
    </citation>
    <scope>NUCLEOTIDE SEQUENCE</scope>
    <source>
        <strain evidence="12">AVDCRST_MAG55</strain>
    </source>
</reference>